<evidence type="ECO:0000313" key="3">
    <source>
        <dbReference type="EMBL" id="MFI1460214.1"/>
    </source>
</evidence>
<dbReference type="Pfam" id="PF07859">
    <property type="entry name" value="Abhydrolase_3"/>
    <property type="match status" value="1"/>
</dbReference>
<dbReference type="GO" id="GO:0016787">
    <property type="term" value="F:hydrolase activity"/>
    <property type="evidence" value="ECO:0007669"/>
    <property type="project" value="UniProtKB-KW"/>
</dbReference>
<comment type="caution">
    <text evidence="3">The sequence shown here is derived from an EMBL/GenBank/DDBJ whole genome shotgun (WGS) entry which is preliminary data.</text>
</comment>
<feature type="domain" description="Alpha/beta hydrolase fold-3" evidence="2">
    <location>
        <begin position="35"/>
        <end position="253"/>
    </location>
</feature>
<sequence length="282" mass="29937">MNDPQVWDRTLDGRRGAVPIREYLPADPDPAADPLLWIHGGAFVSGGLDQHESHAVALRVAAAGRRVRTVDYALVPRFRLWGPPVLRPSGNRYPAPLDDVLAAATDLMAGGRRIVIGGASAGACLAASGALRLRDRSAVVPVGIILAYATLHAELPPLPDSVRARVRGRRRIATYTPHMIRRMNLNYVGSPELLADPEVFPGGGKLASLPPVLLLDAAYDTLSASSTTFAGELTEAGVPAEHRVVPGTRHGFLDRPDSPGFRAGTDAILDWLGRTAGNGRPG</sequence>
<evidence type="ECO:0000259" key="2">
    <source>
        <dbReference type="Pfam" id="PF07859"/>
    </source>
</evidence>
<proteinExistence type="predicted"/>
<dbReference type="Proteomes" id="UP001611263">
    <property type="component" value="Unassembled WGS sequence"/>
</dbReference>
<dbReference type="InterPro" id="IPR050300">
    <property type="entry name" value="GDXG_lipolytic_enzyme"/>
</dbReference>
<protein>
    <submittedName>
        <fullName evidence="3">Alpha/beta hydrolase</fullName>
    </submittedName>
</protein>
<accession>A0ABW7TGS5</accession>
<gene>
    <name evidence="3" type="ORF">ACH4WX_05760</name>
</gene>
<dbReference type="GeneID" id="93505408"/>
<evidence type="ECO:0000256" key="1">
    <source>
        <dbReference type="ARBA" id="ARBA00022801"/>
    </source>
</evidence>
<dbReference type="RefSeq" id="WP_033241850.1">
    <property type="nucleotide sequence ID" value="NZ_JBIRUQ010000001.1"/>
</dbReference>
<dbReference type="PANTHER" id="PTHR48081:SF8">
    <property type="entry name" value="ALPHA_BETA HYDROLASE FOLD-3 DOMAIN-CONTAINING PROTEIN-RELATED"/>
    <property type="match status" value="1"/>
</dbReference>
<dbReference type="PANTHER" id="PTHR48081">
    <property type="entry name" value="AB HYDROLASE SUPERFAMILY PROTEIN C4A8.06C"/>
    <property type="match status" value="1"/>
</dbReference>
<dbReference type="SUPFAM" id="SSF53474">
    <property type="entry name" value="alpha/beta-Hydrolases"/>
    <property type="match status" value="1"/>
</dbReference>
<keyword evidence="4" id="KW-1185">Reference proteome</keyword>
<keyword evidence="1 3" id="KW-0378">Hydrolase</keyword>
<dbReference type="InterPro" id="IPR029058">
    <property type="entry name" value="AB_hydrolase_fold"/>
</dbReference>
<dbReference type="EMBL" id="JBIRUQ010000001">
    <property type="protein sequence ID" value="MFI1460214.1"/>
    <property type="molecule type" value="Genomic_DNA"/>
</dbReference>
<reference evidence="3 4" key="1">
    <citation type="submission" date="2024-10" db="EMBL/GenBank/DDBJ databases">
        <title>The Natural Products Discovery Center: Release of the First 8490 Sequenced Strains for Exploring Actinobacteria Biosynthetic Diversity.</title>
        <authorList>
            <person name="Kalkreuter E."/>
            <person name="Kautsar S.A."/>
            <person name="Yang D."/>
            <person name="Bader C.D."/>
            <person name="Teijaro C.N."/>
            <person name="Fluegel L."/>
            <person name="Davis C.M."/>
            <person name="Simpson J.R."/>
            <person name="Lauterbach L."/>
            <person name="Steele A.D."/>
            <person name="Gui C."/>
            <person name="Meng S."/>
            <person name="Li G."/>
            <person name="Viehrig K."/>
            <person name="Ye F."/>
            <person name="Su P."/>
            <person name="Kiefer A.F."/>
            <person name="Nichols A."/>
            <person name="Cepeda A.J."/>
            <person name="Yan W."/>
            <person name="Fan B."/>
            <person name="Jiang Y."/>
            <person name="Adhikari A."/>
            <person name="Zheng C.-J."/>
            <person name="Schuster L."/>
            <person name="Cowan T.M."/>
            <person name="Smanski M.J."/>
            <person name="Chevrette M.G."/>
            <person name="De Carvalho L.P.S."/>
            <person name="Shen B."/>
        </authorList>
    </citation>
    <scope>NUCLEOTIDE SEQUENCE [LARGE SCALE GENOMIC DNA]</scope>
    <source>
        <strain evidence="3 4">NPDC020568</strain>
    </source>
</reference>
<organism evidence="3 4">
    <name type="scientific">Nocardia carnea</name>
    <dbReference type="NCBI Taxonomy" id="37328"/>
    <lineage>
        <taxon>Bacteria</taxon>
        <taxon>Bacillati</taxon>
        <taxon>Actinomycetota</taxon>
        <taxon>Actinomycetes</taxon>
        <taxon>Mycobacteriales</taxon>
        <taxon>Nocardiaceae</taxon>
        <taxon>Nocardia</taxon>
    </lineage>
</organism>
<evidence type="ECO:0000313" key="4">
    <source>
        <dbReference type="Proteomes" id="UP001611263"/>
    </source>
</evidence>
<name>A0ABW7TGS5_9NOCA</name>
<dbReference type="Gene3D" id="3.40.50.1820">
    <property type="entry name" value="alpha/beta hydrolase"/>
    <property type="match status" value="1"/>
</dbReference>
<dbReference type="InterPro" id="IPR013094">
    <property type="entry name" value="AB_hydrolase_3"/>
</dbReference>